<dbReference type="GO" id="GO:0003677">
    <property type="term" value="F:DNA binding"/>
    <property type="evidence" value="ECO:0007669"/>
    <property type="project" value="UniProtKB-KW"/>
</dbReference>
<proteinExistence type="predicted"/>
<feature type="domain" description="Cas12f1-like TNB" evidence="2">
    <location>
        <begin position="28"/>
        <end position="94"/>
    </location>
</feature>
<evidence type="ECO:0000256" key="1">
    <source>
        <dbReference type="ARBA" id="ARBA00023125"/>
    </source>
</evidence>
<feature type="non-terminal residue" evidence="3">
    <location>
        <position position="1"/>
    </location>
</feature>
<evidence type="ECO:0000259" key="2">
    <source>
        <dbReference type="Pfam" id="PF07282"/>
    </source>
</evidence>
<dbReference type="Proteomes" id="UP000242432">
    <property type="component" value="Unassembled WGS sequence"/>
</dbReference>
<reference evidence="4" key="1">
    <citation type="submission" date="2017-02" db="EMBL/GenBank/DDBJ databases">
        <authorList>
            <person name="Varghese N."/>
            <person name="Submissions S."/>
        </authorList>
    </citation>
    <scope>NUCLEOTIDE SEQUENCE [LARGE SCALE GENOMIC DNA]</scope>
    <source>
        <strain evidence="4">DSM 3072</strain>
    </source>
</reference>
<protein>
    <submittedName>
        <fullName evidence="3">Putative transposase DNA-binding domain-containing protein</fullName>
    </submittedName>
</protein>
<keyword evidence="4" id="KW-1185">Reference proteome</keyword>
<dbReference type="EMBL" id="FUXX01000029">
    <property type="protein sequence ID" value="SKA65424.1"/>
    <property type="molecule type" value="Genomic_DNA"/>
</dbReference>
<accession>A0A1T4VKC5</accession>
<gene>
    <name evidence="3" type="ORF">SAMN02745213_01661</name>
</gene>
<keyword evidence="1 3" id="KW-0238">DNA-binding</keyword>
<organism evidence="3 4">
    <name type="scientific">Succinivibrio dextrinosolvens DSM 3072</name>
    <dbReference type="NCBI Taxonomy" id="1123324"/>
    <lineage>
        <taxon>Bacteria</taxon>
        <taxon>Pseudomonadati</taxon>
        <taxon>Pseudomonadota</taxon>
        <taxon>Gammaproteobacteria</taxon>
        <taxon>Aeromonadales</taxon>
        <taxon>Succinivibrionaceae</taxon>
        <taxon>Succinivibrio</taxon>
    </lineage>
</organism>
<dbReference type="Pfam" id="PF07282">
    <property type="entry name" value="Cas12f1-like_TNB"/>
    <property type="match status" value="1"/>
</dbReference>
<evidence type="ECO:0000313" key="3">
    <source>
        <dbReference type="EMBL" id="SKA65424.1"/>
    </source>
</evidence>
<dbReference type="AlphaFoldDB" id="A0A1T4VKC5"/>
<name>A0A1T4VKC5_9GAMM</name>
<dbReference type="RefSeq" id="WP_143675639.1">
    <property type="nucleotide sequence ID" value="NZ_FUXX01000029.1"/>
</dbReference>
<dbReference type="InterPro" id="IPR010095">
    <property type="entry name" value="Cas12f1-like_TNB"/>
</dbReference>
<sequence>SAKGSLLNPGKNVKAKSGLNRSILSEGWGQFFKMLEYKQKKRGHIFLQINPKNTSRTCPKCGHVSKDNRSTQAHFCCTNCGYTANADENAAGNILRAGLARIAQEVNSKRSQHCELSEAEQ</sequence>
<evidence type="ECO:0000313" key="4">
    <source>
        <dbReference type="Proteomes" id="UP000242432"/>
    </source>
</evidence>